<keyword evidence="2 7" id="KW-0812">Transmembrane</keyword>
<dbReference type="InterPro" id="IPR052205">
    <property type="entry name" value="FliO/MopB"/>
</dbReference>
<feature type="signal peptide" evidence="8">
    <location>
        <begin position="1"/>
        <end position="26"/>
    </location>
</feature>
<evidence type="ECO:0000256" key="2">
    <source>
        <dbReference type="ARBA" id="ARBA00022692"/>
    </source>
</evidence>
<evidence type="ECO:0000256" key="3">
    <source>
        <dbReference type="ARBA" id="ARBA00022989"/>
    </source>
</evidence>
<keyword evidence="3 7" id="KW-1133">Transmembrane helix</keyword>
<dbReference type="NCBIfam" id="TIGR03500">
    <property type="entry name" value="FliO_TIGR"/>
    <property type="match status" value="1"/>
</dbReference>
<dbReference type="Proteomes" id="UP001617669">
    <property type="component" value="Unassembled WGS sequence"/>
</dbReference>
<keyword evidence="9" id="KW-0969">Cilium</keyword>
<protein>
    <recommendedName>
        <fullName evidence="7">Flagellar protein</fullName>
    </recommendedName>
</protein>
<proteinExistence type="inferred from homology"/>
<keyword evidence="10" id="KW-1185">Reference proteome</keyword>
<keyword evidence="1 7" id="KW-1003">Cell membrane</keyword>
<dbReference type="RefSeq" id="WP_400878000.1">
    <property type="nucleotide sequence ID" value="NZ_JBIWXY010000001.1"/>
</dbReference>
<evidence type="ECO:0000256" key="8">
    <source>
        <dbReference type="SAM" id="SignalP"/>
    </source>
</evidence>
<evidence type="ECO:0000256" key="1">
    <source>
        <dbReference type="ARBA" id="ARBA00022475"/>
    </source>
</evidence>
<dbReference type="EMBL" id="JBIWXY010000001">
    <property type="protein sequence ID" value="MFJ5444752.1"/>
    <property type="molecule type" value="Genomic_DNA"/>
</dbReference>
<evidence type="ECO:0000256" key="7">
    <source>
        <dbReference type="RuleBase" id="RU362064"/>
    </source>
</evidence>
<feature type="chain" id="PRO_5046599098" description="Flagellar protein" evidence="8">
    <location>
        <begin position="27"/>
        <end position="142"/>
    </location>
</feature>
<accession>A0ABW8GHA6</accession>
<gene>
    <name evidence="9" type="primary">fliO</name>
    <name evidence="9" type="ORF">ACIKP9_00770</name>
</gene>
<evidence type="ECO:0000313" key="9">
    <source>
        <dbReference type="EMBL" id="MFJ5444752.1"/>
    </source>
</evidence>
<comment type="similarity">
    <text evidence="6 7">Belongs to the FliO/MopB family.</text>
</comment>
<keyword evidence="9" id="KW-0282">Flagellum</keyword>
<evidence type="ECO:0000256" key="4">
    <source>
        <dbReference type="ARBA" id="ARBA00023136"/>
    </source>
</evidence>
<sequence length="142" mass="14910">MNKIKSTMASRIALSSISLSPALAFAAAEEVSTTGSLLRMVLGLALVLGVMVAVAWLMKRMTPGLKQQSVVRIVGGVSVGSRERVVVVEVAGRWLVLGVAPGQVTSLADLEPGEEIPIIAPVAHQASVPFSAWLNKSLNRKP</sequence>
<evidence type="ECO:0000256" key="5">
    <source>
        <dbReference type="ARBA" id="ARBA00023143"/>
    </source>
</evidence>
<keyword evidence="8" id="KW-0732">Signal</keyword>
<comment type="subcellular location">
    <subcellularLocation>
        <location evidence="7">Cell membrane</location>
    </subcellularLocation>
    <subcellularLocation>
        <location evidence="7">Bacterial flagellum basal body</location>
    </subcellularLocation>
</comment>
<evidence type="ECO:0000256" key="6">
    <source>
        <dbReference type="ARBA" id="ARBA00037937"/>
    </source>
</evidence>
<dbReference type="InterPro" id="IPR022781">
    <property type="entry name" value="Flagellar_biosynth_FliO"/>
</dbReference>
<keyword evidence="4 7" id="KW-0472">Membrane</keyword>
<dbReference type="Pfam" id="PF04347">
    <property type="entry name" value="FliO"/>
    <property type="match status" value="1"/>
</dbReference>
<evidence type="ECO:0000313" key="10">
    <source>
        <dbReference type="Proteomes" id="UP001617669"/>
    </source>
</evidence>
<reference evidence="9 10" key="1">
    <citation type="submission" date="2024-11" db="EMBL/GenBank/DDBJ databases">
        <authorList>
            <person name="Kaparullina E.N."/>
            <person name="Delegan Y.A."/>
            <person name="Doronina N.V."/>
        </authorList>
    </citation>
    <scope>NUCLEOTIDE SEQUENCE [LARGE SCALE GENOMIC DNA]</scope>
    <source>
        <strain evidence="9 10">7sh_L</strain>
    </source>
</reference>
<dbReference type="PANTHER" id="PTHR38766:SF1">
    <property type="entry name" value="FLAGELLAR PROTEIN FLIO"/>
    <property type="match status" value="1"/>
</dbReference>
<organism evidence="9 10">
    <name type="scientific">Methylobacillus methanolivorans</name>
    <dbReference type="NCBI Taxonomy" id="1848927"/>
    <lineage>
        <taxon>Bacteria</taxon>
        <taxon>Pseudomonadati</taxon>
        <taxon>Pseudomonadota</taxon>
        <taxon>Betaproteobacteria</taxon>
        <taxon>Nitrosomonadales</taxon>
        <taxon>Methylophilaceae</taxon>
        <taxon>Methylobacillus</taxon>
    </lineage>
</organism>
<keyword evidence="9" id="KW-0966">Cell projection</keyword>
<feature type="transmembrane region" description="Helical" evidence="7">
    <location>
        <begin position="38"/>
        <end position="58"/>
    </location>
</feature>
<keyword evidence="5 7" id="KW-0975">Bacterial flagellum</keyword>
<comment type="caution">
    <text evidence="9">The sequence shown here is derived from an EMBL/GenBank/DDBJ whole genome shotgun (WGS) entry which is preliminary data.</text>
</comment>
<dbReference type="PANTHER" id="PTHR38766">
    <property type="entry name" value="FLAGELLAR PROTEIN FLIO"/>
    <property type="match status" value="1"/>
</dbReference>
<name>A0ABW8GHA6_9PROT</name>